<evidence type="ECO:0000313" key="2">
    <source>
        <dbReference type="Proteomes" id="UP000680866"/>
    </source>
</evidence>
<sequence length="55" mass="6035">MFLPQWLGFPDDAGGYAYLAGDPRPDLELNLYGARAHLAGGIRLGNGWWYVLPGD</sequence>
<dbReference type="Proteomes" id="UP000680866">
    <property type="component" value="Chromosome"/>
</dbReference>
<gene>
    <name evidence="1" type="ORF">Prubr_01390</name>
</gene>
<dbReference type="RefSeq" id="WP_212820595.1">
    <property type="nucleotide sequence ID" value="NZ_AP023359.1"/>
</dbReference>
<accession>A0A810MUY0</accession>
<evidence type="ECO:0000313" key="1">
    <source>
        <dbReference type="EMBL" id="BCJ63118.1"/>
    </source>
</evidence>
<reference evidence="1" key="1">
    <citation type="submission" date="2020-08" db="EMBL/GenBank/DDBJ databases">
        <title>Whole genome shotgun sequence of Polymorphospora rubra NBRC 101157.</title>
        <authorList>
            <person name="Komaki H."/>
            <person name="Tamura T."/>
        </authorList>
    </citation>
    <scope>NUCLEOTIDE SEQUENCE</scope>
    <source>
        <strain evidence="1">NBRC 101157</strain>
    </source>
</reference>
<dbReference type="AlphaFoldDB" id="A0A810MUY0"/>
<name>A0A810MUY0_9ACTN</name>
<dbReference type="EMBL" id="AP023359">
    <property type="protein sequence ID" value="BCJ63118.1"/>
    <property type="molecule type" value="Genomic_DNA"/>
</dbReference>
<protein>
    <submittedName>
        <fullName evidence="1">Uncharacterized protein</fullName>
    </submittedName>
</protein>
<keyword evidence="2" id="KW-1185">Reference proteome</keyword>
<proteinExistence type="predicted"/>
<organism evidence="1 2">
    <name type="scientific">Polymorphospora rubra</name>
    <dbReference type="NCBI Taxonomy" id="338584"/>
    <lineage>
        <taxon>Bacteria</taxon>
        <taxon>Bacillati</taxon>
        <taxon>Actinomycetota</taxon>
        <taxon>Actinomycetes</taxon>
        <taxon>Micromonosporales</taxon>
        <taxon>Micromonosporaceae</taxon>
        <taxon>Polymorphospora</taxon>
    </lineage>
</organism>
<dbReference type="KEGG" id="pry:Prubr_01390"/>